<evidence type="ECO:0000256" key="4">
    <source>
        <dbReference type="ARBA" id="ARBA00022989"/>
    </source>
</evidence>
<organism evidence="11 12">
    <name type="scientific">Cymbomonas tetramitiformis</name>
    <dbReference type="NCBI Taxonomy" id="36881"/>
    <lineage>
        <taxon>Eukaryota</taxon>
        <taxon>Viridiplantae</taxon>
        <taxon>Chlorophyta</taxon>
        <taxon>Pyramimonadophyceae</taxon>
        <taxon>Pyramimonadales</taxon>
        <taxon>Pyramimonadaceae</taxon>
        <taxon>Cymbomonas</taxon>
    </lineage>
</organism>
<evidence type="ECO:0000256" key="1">
    <source>
        <dbReference type="ARBA" id="ARBA00004141"/>
    </source>
</evidence>
<dbReference type="Pfam" id="PF00002">
    <property type="entry name" value="7tm_2"/>
    <property type="match status" value="1"/>
</dbReference>
<evidence type="ECO:0000259" key="10">
    <source>
        <dbReference type="PROSITE" id="PS51455"/>
    </source>
</evidence>
<keyword evidence="4 8" id="KW-1133">Transmembrane helix</keyword>
<accession>A0AAE0BSN7</accession>
<dbReference type="EMBL" id="LGRX02033267">
    <property type="protein sequence ID" value="KAK3241982.1"/>
    <property type="molecule type" value="Genomic_DNA"/>
</dbReference>
<feature type="domain" description="PIPK" evidence="10">
    <location>
        <begin position="384"/>
        <end position="829"/>
    </location>
</feature>
<feature type="region of interest" description="Disordered" evidence="7">
    <location>
        <begin position="964"/>
        <end position="986"/>
    </location>
</feature>
<dbReference type="GO" id="GO:0005524">
    <property type="term" value="F:ATP binding"/>
    <property type="evidence" value="ECO:0007669"/>
    <property type="project" value="UniProtKB-UniRule"/>
</dbReference>
<keyword evidence="3 8" id="KW-0812">Transmembrane</keyword>
<protein>
    <recommendedName>
        <fullName evidence="2">1-phosphatidylinositol-4-phosphate 5-kinase</fullName>
        <ecNumber evidence="2">2.7.1.68</ecNumber>
    </recommendedName>
</protein>
<comment type="caution">
    <text evidence="11">The sequence shown here is derived from an EMBL/GenBank/DDBJ whole genome shotgun (WGS) entry which is preliminary data.</text>
</comment>
<keyword evidence="6" id="KW-0067">ATP-binding</keyword>
<sequence>MTLDDLESSDYSGGVYFDELSVDAIRTIYFVGSLIGSLLCLFVVALHLYYRHKHARPAYHSSLVCYRAISNIFGFFSHIASFIYESPNEEEDGGSHCEYIGMFYHATLLMSNSWFFCMALDLLYQVNDPFKHLDNLRKRYHFFTWTTPLLLCPFLLNNDEYGPSQFGFCFIRRTENEMDRNHTLFQFFYIPLALAWSFSVYSLAFTLYVYRIGGFLSGSRTLYIQNMRYGLFGVVSNGILWTWLGFVWLAQFYEAGTVTVLPYMFSIGLGSQGVIDLVTYVYSTKHLRDAASSDIQHDPEFFHNMLREDIIRCIGWGIREATLQVAAETHYHRSSTFFSHELPRGQRVSEIGRGLRKWQTTTNLKTSFKQALGLSRKMSAPKPTMKEMDIDEERTWSDSECDSNKQSSTNGLFNCLPQSLPVPCALRNGRTSTLVVTPRAGRESLLPQSSFFKTYAPHGFSEVRRCSKLTNDEYLNSFTEAEGFDSPLIEKRLAGGASGSIFCLTWDNKFIVKTVTKEESKVLQSLLAPLVDYFRQYPRSLLTRFVGLHSLQMHPGSRPVHFVVMPNIFPRMDQELHEVYDIKGSWIKRGGAIRSVGPWSVINKYDGSLLEPQGPVQHHRKKTMLPTFSSAEHDSEANGGSADSNEDGSAPVSTRKVKVLKDLDLVFSLELPKNEQEEIVQQLQLDSAFLCAHYIMDYSLLLGVRYPEQWSPAALNARIFGGVLVGQPLAFGPAVAKMHKECSSDEDVSGGVETDEDINGPLVQYGIGIIDILQVCHIGIIDILQKYDMSKRLERFTKVLLLGKDPDGISAVHEREYQRRFSRRMEMVFGTRRMDKKSRRLREKLNQIPRPSAPIWHRAVSRMWGKAEPSMEGSRPLSSSVISETPMFKVSPGTGGIAMVEAKAKQKPKRKSRVTFKEAEDDSTAPARPSGRMSGITPTSVPPAQIPGFQVNQLYRRQEFGPLEFDCKKDTPQPAEGSNNDHAGAVSEAGQDLNLNGSALDIDSLSERLSTNGLPELGKRPSSKSKEVVVNPLFGQDEDSDDYEPAGEDEGVFSAAESVS</sequence>
<keyword evidence="6" id="KW-0418">Kinase</keyword>
<evidence type="ECO:0000256" key="7">
    <source>
        <dbReference type="SAM" id="MobiDB-lite"/>
    </source>
</evidence>
<dbReference type="Pfam" id="PF01504">
    <property type="entry name" value="PIP5K"/>
    <property type="match status" value="1"/>
</dbReference>
<evidence type="ECO:0000256" key="6">
    <source>
        <dbReference type="PROSITE-ProRule" id="PRU00781"/>
    </source>
</evidence>
<dbReference type="PROSITE" id="PS51455">
    <property type="entry name" value="PIPK"/>
    <property type="match status" value="1"/>
</dbReference>
<dbReference type="InterPro" id="IPR023610">
    <property type="entry name" value="PInositol-4/5-P-5/4-kinase"/>
</dbReference>
<gene>
    <name evidence="11" type="ORF">CYMTET_48300</name>
</gene>
<feature type="region of interest" description="Disordered" evidence="7">
    <location>
        <begin position="1010"/>
        <end position="1060"/>
    </location>
</feature>
<evidence type="ECO:0000256" key="8">
    <source>
        <dbReference type="SAM" id="Phobius"/>
    </source>
</evidence>
<keyword evidence="6" id="KW-0808">Transferase</keyword>
<dbReference type="InterPro" id="IPR027484">
    <property type="entry name" value="PInositol-4-P-5-kinase_N"/>
</dbReference>
<feature type="transmembrane region" description="Helical" evidence="8">
    <location>
        <begin position="103"/>
        <end position="124"/>
    </location>
</feature>
<dbReference type="SMART" id="SM00330">
    <property type="entry name" value="PIPKc"/>
    <property type="match status" value="1"/>
</dbReference>
<dbReference type="Gene3D" id="3.30.810.10">
    <property type="entry name" value="2-Layer Sandwich"/>
    <property type="match status" value="1"/>
</dbReference>
<dbReference type="GO" id="GO:0004930">
    <property type="term" value="F:G protein-coupled receptor activity"/>
    <property type="evidence" value="ECO:0007669"/>
    <property type="project" value="InterPro"/>
</dbReference>
<feature type="transmembrane region" description="Helical" evidence="8">
    <location>
        <begin position="187"/>
        <end position="210"/>
    </location>
</feature>
<dbReference type="Gene3D" id="1.20.1070.10">
    <property type="entry name" value="Rhodopsin 7-helix transmembrane proteins"/>
    <property type="match status" value="1"/>
</dbReference>
<feature type="compositionally biased region" description="Basic residues" evidence="7">
    <location>
        <begin position="905"/>
        <end position="914"/>
    </location>
</feature>
<dbReference type="InterPro" id="IPR027483">
    <property type="entry name" value="PInositol-4-P-4/5-kinase_C_sf"/>
</dbReference>
<dbReference type="InterPro" id="IPR002498">
    <property type="entry name" value="PInositol-4-P-4/5-kinase_core"/>
</dbReference>
<dbReference type="GO" id="GO:0046854">
    <property type="term" value="P:phosphatidylinositol phosphate biosynthetic process"/>
    <property type="evidence" value="ECO:0007669"/>
    <property type="project" value="TreeGrafter"/>
</dbReference>
<keyword evidence="12" id="KW-1185">Reference proteome</keyword>
<feature type="transmembrane region" description="Helical" evidence="8">
    <location>
        <begin position="140"/>
        <end position="156"/>
    </location>
</feature>
<dbReference type="Gene3D" id="3.30.800.10">
    <property type="entry name" value="Phosphatidylinositol Phosphate Kinase II Beta"/>
    <property type="match status" value="1"/>
</dbReference>
<evidence type="ECO:0000313" key="11">
    <source>
        <dbReference type="EMBL" id="KAK3241982.1"/>
    </source>
</evidence>
<dbReference type="InterPro" id="IPR017981">
    <property type="entry name" value="GPCR_2-like_7TM"/>
</dbReference>
<evidence type="ECO:0000259" key="9">
    <source>
        <dbReference type="PROSITE" id="PS50261"/>
    </source>
</evidence>
<evidence type="ECO:0000256" key="3">
    <source>
        <dbReference type="ARBA" id="ARBA00022692"/>
    </source>
</evidence>
<dbReference type="CDD" id="cd00139">
    <property type="entry name" value="PIPKc"/>
    <property type="match status" value="1"/>
</dbReference>
<proteinExistence type="predicted"/>
<dbReference type="SUPFAM" id="SSF81321">
    <property type="entry name" value="Family A G protein-coupled receptor-like"/>
    <property type="match status" value="1"/>
</dbReference>
<dbReference type="GO" id="GO:0005886">
    <property type="term" value="C:plasma membrane"/>
    <property type="evidence" value="ECO:0007669"/>
    <property type="project" value="TreeGrafter"/>
</dbReference>
<dbReference type="PANTHER" id="PTHR23086">
    <property type="entry name" value="PHOSPHATIDYLINOSITOL-4-PHOSPHATE 5-KINASE"/>
    <property type="match status" value="1"/>
</dbReference>
<feature type="region of interest" description="Disordered" evidence="7">
    <location>
        <begin position="631"/>
        <end position="653"/>
    </location>
</feature>
<evidence type="ECO:0000256" key="2">
    <source>
        <dbReference type="ARBA" id="ARBA00012172"/>
    </source>
</evidence>
<feature type="compositionally biased region" description="Acidic residues" evidence="7">
    <location>
        <begin position="1036"/>
        <end position="1051"/>
    </location>
</feature>
<dbReference type="GO" id="GO:0007166">
    <property type="term" value="P:cell surface receptor signaling pathway"/>
    <property type="evidence" value="ECO:0007669"/>
    <property type="project" value="InterPro"/>
</dbReference>
<dbReference type="PANTHER" id="PTHR23086:SF8">
    <property type="entry name" value="PHOSPHATIDYLINOSITOL 5-PHOSPHATE 4-KINASE, ISOFORM A"/>
    <property type="match status" value="1"/>
</dbReference>
<feature type="transmembrane region" description="Helical" evidence="8">
    <location>
        <begin position="28"/>
        <end position="50"/>
    </location>
</feature>
<dbReference type="SUPFAM" id="SSF56104">
    <property type="entry name" value="SAICAR synthase-like"/>
    <property type="match status" value="1"/>
</dbReference>
<keyword evidence="6" id="KW-0547">Nucleotide-binding</keyword>
<feature type="region of interest" description="Disordered" evidence="7">
    <location>
        <begin position="902"/>
        <end position="946"/>
    </location>
</feature>
<feature type="transmembrane region" description="Helical" evidence="8">
    <location>
        <begin position="62"/>
        <end position="83"/>
    </location>
</feature>
<dbReference type="GO" id="GO:0016308">
    <property type="term" value="F:1-phosphatidylinositol-4-phosphate 5-kinase activity"/>
    <property type="evidence" value="ECO:0007669"/>
    <property type="project" value="UniProtKB-EC"/>
</dbReference>
<feature type="transmembrane region" description="Helical" evidence="8">
    <location>
        <begin position="231"/>
        <end position="251"/>
    </location>
</feature>
<dbReference type="EC" id="2.7.1.68" evidence="2"/>
<dbReference type="Proteomes" id="UP001190700">
    <property type="component" value="Unassembled WGS sequence"/>
</dbReference>
<keyword evidence="5 8" id="KW-0472">Membrane</keyword>
<evidence type="ECO:0000256" key="5">
    <source>
        <dbReference type="ARBA" id="ARBA00023136"/>
    </source>
</evidence>
<reference evidence="11 12" key="1">
    <citation type="journal article" date="2015" name="Genome Biol. Evol.">
        <title>Comparative Genomics of a Bacterivorous Green Alga Reveals Evolutionary Causalities and Consequences of Phago-Mixotrophic Mode of Nutrition.</title>
        <authorList>
            <person name="Burns J.A."/>
            <person name="Paasch A."/>
            <person name="Narechania A."/>
            <person name="Kim E."/>
        </authorList>
    </citation>
    <scope>NUCLEOTIDE SEQUENCE [LARGE SCALE GENOMIC DNA]</scope>
    <source>
        <strain evidence="11 12">PLY_AMNH</strain>
    </source>
</reference>
<dbReference type="InterPro" id="IPR000832">
    <property type="entry name" value="GPCR_2_secretin-like"/>
</dbReference>
<name>A0AAE0BSN7_9CHLO</name>
<dbReference type="PROSITE" id="PS50261">
    <property type="entry name" value="G_PROTEIN_RECEP_F2_4"/>
    <property type="match status" value="1"/>
</dbReference>
<dbReference type="AlphaFoldDB" id="A0AAE0BSN7"/>
<comment type="subcellular location">
    <subcellularLocation>
        <location evidence="1">Membrane</location>
        <topology evidence="1">Multi-pass membrane protein</topology>
    </subcellularLocation>
</comment>
<evidence type="ECO:0000313" key="12">
    <source>
        <dbReference type="Proteomes" id="UP001190700"/>
    </source>
</evidence>
<feature type="domain" description="G-protein coupled receptors family 2 profile 2" evidence="9">
    <location>
        <begin position="25"/>
        <end position="209"/>
    </location>
</feature>